<dbReference type="EMBL" id="CH940654">
    <property type="protein sequence ID" value="KRF78014.1"/>
    <property type="molecule type" value="Genomic_DNA"/>
</dbReference>
<feature type="chain" id="PRO_5006386624" evidence="1">
    <location>
        <begin position="22"/>
        <end position="154"/>
    </location>
</feature>
<protein>
    <submittedName>
        <fullName evidence="2">Uncharacterized protein, isoform B</fullName>
    </submittedName>
</protein>
<keyword evidence="1" id="KW-0732">Signal</keyword>
<evidence type="ECO:0000313" key="2">
    <source>
        <dbReference type="EMBL" id="KRF78014.1"/>
    </source>
</evidence>
<dbReference type="InParanoid" id="A0A0Q9WB76"/>
<dbReference type="OrthoDB" id="7869941at2759"/>
<gene>
    <name evidence="2" type="primary">Dvir\GJ17878</name>
    <name evidence="2" type="ORF">Dvir_GJ17878</name>
</gene>
<reference evidence="2 3" key="1">
    <citation type="journal article" date="2007" name="Nature">
        <title>Evolution of genes and genomes on the Drosophila phylogeny.</title>
        <authorList>
            <consortium name="Drosophila 12 Genomes Consortium"/>
            <person name="Clark A.G."/>
            <person name="Eisen M.B."/>
            <person name="Smith D.R."/>
            <person name="Bergman C.M."/>
            <person name="Oliver B."/>
            <person name="Markow T.A."/>
            <person name="Kaufman T.C."/>
            <person name="Kellis M."/>
            <person name="Gelbart W."/>
            <person name="Iyer V.N."/>
            <person name="Pollard D.A."/>
            <person name="Sackton T.B."/>
            <person name="Larracuente A.M."/>
            <person name="Singh N.D."/>
            <person name="Abad J.P."/>
            <person name="Abt D.N."/>
            <person name="Adryan B."/>
            <person name="Aguade M."/>
            <person name="Akashi H."/>
            <person name="Anderson W.W."/>
            <person name="Aquadro C.F."/>
            <person name="Ardell D.H."/>
            <person name="Arguello R."/>
            <person name="Artieri C.G."/>
            <person name="Barbash D.A."/>
            <person name="Barker D."/>
            <person name="Barsanti P."/>
            <person name="Batterham P."/>
            <person name="Batzoglou S."/>
            <person name="Begun D."/>
            <person name="Bhutkar A."/>
            <person name="Blanco E."/>
            <person name="Bosak S.A."/>
            <person name="Bradley R.K."/>
            <person name="Brand A.D."/>
            <person name="Brent M.R."/>
            <person name="Brooks A.N."/>
            <person name="Brown R.H."/>
            <person name="Butlin R.K."/>
            <person name="Caggese C."/>
            <person name="Calvi B.R."/>
            <person name="Bernardo de Carvalho A."/>
            <person name="Caspi A."/>
            <person name="Castrezana S."/>
            <person name="Celniker S.E."/>
            <person name="Chang J.L."/>
            <person name="Chapple C."/>
            <person name="Chatterji S."/>
            <person name="Chinwalla A."/>
            <person name="Civetta A."/>
            <person name="Clifton S.W."/>
            <person name="Comeron J.M."/>
            <person name="Costello J.C."/>
            <person name="Coyne J.A."/>
            <person name="Daub J."/>
            <person name="David R.G."/>
            <person name="Delcher A.L."/>
            <person name="Delehaunty K."/>
            <person name="Do C.B."/>
            <person name="Ebling H."/>
            <person name="Edwards K."/>
            <person name="Eickbush T."/>
            <person name="Evans J.D."/>
            <person name="Filipski A."/>
            <person name="Findeiss S."/>
            <person name="Freyhult E."/>
            <person name="Fulton L."/>
            <person name="Fulton R."/>
            <person name="Garcia A.C."/>
            <person name="Gardiner A."/>
            <person name="Garfield D.A."/>
            <person name="Garvin B.E."/>
            <person name="Gibson G."/>
            <person name="Gilbert D."/>
            <person name="Gnerre S."/>
            <person name="Godfrey J."/>
            <person name="Good R."/>
            <person name="Gotea V."/>
            <person name="Gravely B."/>
            <person name="Greenberg A.J."/>
            <person name="Griffiths-Jones S."/>
            <person name="Gross S."/>
            <person name="Guigo R."/>
            <person name="Gustafson E.A."/>
            <person name="Haerty W."/>
            <person name="Hahn M.W."/>
            <person name="Halligan D.L."/>
            <person name="Halpern A.L."/>
            <person name="Halter G.M."/>
            <person name="Han M.V."/>
            <person name="Heger A."/>
            <person name="Hillier L."/>
            <person name="Hinrichs A.S."/>
            <person name="Holmes I."/>
            <person name="Hoskins R.A."/>
            <person name="Hubisz M.J."/>
            <person name="Hultmark D."/>
            <person name="Huntley M.A."/>
            <person name="Jaffe D.B."/>
            <person name="Jagadeeshan S."/>
            <person name="Jeck W.R."/>
            <person name="Johnson J."/>
            <person name="Jones C.D."/>
            <person name="Jordan W.C."/>
            <person name="Karpen G.H."/>
            <person name="Kataoka E."/>
            <person name="Keightley P.D."/>
            <person name="Kheradpour P."/>
            <person name="Kirkness E.F."/>
            <person name="Koerich L.B."/>
            <person name="Kristiansen K."/>
            <person name="Kudrna D."/>
            <person name="Kulathinal R.J."/>
            <person name="Kumar S."/>
            <person name="Kwok R."/>
            <person name="Lander E."/>
            <person name="Langley C.H."/>
            <person name="Lapoint R."/>
            <person name="Lazzaro B.P."/>
            <person name="Lee S.J."/>
            <person name="Levesque L."/>
            <person name="Li R."/>
            <person name="Lin C.F."/>
            <person name="Lin M.F."/>
            <person name="Lindblad-Toh K."/>
            <person name="Llopart A."/>
            <person name="Long M."/>
            <person name="Low L."/>
            <person name="Lozovsky E."/>
            <person name="Lu J."/>
            <person name="Luo M."/>
            <person name="Machado C.A."/>
            <person name="Makalowski W."/>
            <person name="Marzo M."/>
            <person name="Matsuda M."/>
            <person name="Matzkin L."/>
            <person name="McAllister B."/>
            <person name="McBride C.S."/>
            <person name="McKernan B."/>
            <person name="McKernan K."/>
            <person name="Mendez-Lago M."/>
            <person name="Minx P."/>
            <person name="Mollenhauer M.U."/>
            <person name="Montooth K."/>
            <person name="Mount S.M."/>
            <person name="Mu X."/>
            <person name="Myers E."/>
            <person name="Negre B."/>
            <person name="Newfeld S."/>
            <person name="Nielsen R."/>
            <person name="Noor M.A."/>
            <person name="O'Grady P."/>
            <person name="Pachter L."/>
            <person name="Papaceit M."/>
            <person name="Parisi M.J."/>
            <person name="Parisi M."/>
            <person name="Parts L."/>
            <person name="Pedersen J.S."/>
            <person name="Pesole G."/>
            <person name="Phillippy A.M."/>
            <person name="Ponting C.P."/>
            <person name="Pop M."/>
            <person name="Porcelli D."/>
            <person name="Powell J.R."/>
            <person name="Prohaska S."/>
            <person name="Pruitt K."/>
            <person name="Puig M."/>
            <person name="Quesneville H."/>
            <person name="Ram K.R."/>
            <person name="Rand D."/>
            <person name="Rasmussen M.D."/>
            <person name="Reed L.K."/>
            <person name="Reenan R."/>
            <person name="Reily A."/>
            <person name="Remington K.A."/>
            <person name="Rieger T.T."/>
            <person name="Ritchie M.G."/>
            <person name="Robin C."/>
            <person name="Rogers Y.H."/>
            <person name="Rohde C."/>
            <person name="Rozas J."/>
            <person name="Rubenfield M.J."/>
            <person name="Ruiz A."/>
            <person name="Russo S."/>
            <person name="Salzberg S.L."/>
            <person name="Sanchez-Gracia A."/>
            <person name="Saranga D.J."/>
            <person name="Sato H."/>
            <person name="Schaeffer S.W."/>
            <person name="Schatz M.C."/>
            <person name="Schlenke T."/>
            <person name="Schwartz R."/>
            <person name="Segarra C."/>
            <person name="Singh R.S."/>
            <person name="Sirot L."/>
            <person name="Sirota M."/>
            <person name="Sisneros N.B."/>
            <person name="Smith C.D."/>
            <person name="Smith T.F."/>
            <person name="Spieth J."/>
            <person name="Stage D.E."/>
            <person name="Stark A."/>
            <person name="Stephan W."/>
            <person name="Strausberg R.L."/>
            <person name="Strempel S."/>
            <person name="Sturgill D."/>
            <person name="Sutton G."/>
            <person name="Sutton G.G."/>
            <person name="Tao W."/>
            <person name="Teichmann S."/>
            <person name="Tobari Y.N."/>
            <person name="Tomimura Y."/>
            <person name="Tsolas J.M."/>
            <person name="Valente V.L."/>
            <person name="Venter E."/>
            <person name="Venter J.C."/>
            <person name="Vicario S."/>
            <person name="Vieira F.G."/>
            <person name="Vilella A.J."/>
            <person name="Villasante A."/>
            <person name="Walenz B."/>
            <person name="Wang J."/>
            <person name="Wasserman M."/>
            <person name="Watts T."/>
            <person name="Wilson D."/>
            <person name="Wilson R.K."/>
            <person name="Wing R.A."/>
            <person name="Wolfner M.F."/>
            <person name="Wong A."/>
            <person name="Wong G.K."/>
            <person name="Wu C.I."/>
            <person name="Wu G."/>
            <person name="Yamamoto D."/>
            <person name="Yang H.P."/>
            <person name="Yang S.P."/>
            <person name="Yorke J.A."/>
            <person name="Yoshida K."/>
            <person name="Zdobnov E."/>
            <person name="Zhang P."/>
            <person name="Zhang Y."/>
            <person name="Zimin A.V."/>
            <person name="Baldwin J."/>
            <person name="Abdouelleil A."/>
            <person name="Abdulkadir J."/>
            <person name="Abebe A."/>
            <person name="Abera B."/>
            <person name="Abreu J."/>
            <person name="Acer S.C."/>
            <person name="Aftuck L."/>
            <person name="Alexander A."/>
            <person name="An P."/>
            <person name="Anderson E."/>
            <person name="Anderson S."/>
            <person name="Arachi H."/>
            <person name="Azer M."/>
            <person name="Bachantsang P."/>
            <person name="Barry A."/>
            <person name="Bayul T."/>
            <person name="Berlin A."/>
            <person name="Bessette D."/>
            <person name="Bloom T."/>
            <person name="Blye J."/>
            <person name="Boguslavskiy L."/>
            <person name="Bonnet C."/>
            <person name="Boukhgalter B."/>
            <person name="Bourzgui I."/>
            <person name="Brown A."/>
            <person name="Cahill P."/>
            <person name="Channer S."/>
            <person name="Cheshatsang Y."/>
            <person name="Chuda L."/>
            <person name="Citroen M."/>
            <person name="Collymore A."/>
            <person name="Cooke P."/>
            <person name="Costello M."/>
            <person name="D'Aco K."/>
            <person name="Daza R."/>
            <person name="De Haan G."/>
            <person name="DeGray S."/>
            <person name="DeMaso C."/>
            <person name="Dhargay N."/>
            <person name="Dooley K."/>
            <person name="Dooley E."/>
            <person name="Doricent M."/>
            <person name="Dorje P."/>
            <person name="Dorjee K."/>
            <person name="Dupes A."/>
            <person name="Elong R."/>
            <person name="Falk J."/>
            <person name="Farina A."/>
            <person name="Faro S."/>
            <person name="Ferguson D."/>
            <person name="Fisher S."/>
            <person name="Foley C.D."/>
            <person name="Franke A."/>
            <person name="Friedrich D."/>
            <person name="Gadbois L."/>
            <person name="Gearin G."/>
            <person name="Gearin C.R."/>
            <person name="Giannoukos G."/>
            <person name="Goode T."/>
            <person name="Graham J."/>
            <person name="Grandbois E."/>
            <person name="Grewal S."/>
            <person name="Gyaltsen K."/>
            <person name="Hafez N."/>
            <person name="Hagos B."/>
            <person name="Hall J."/>
            <person name="Henson C."/>
            <person name="Hollinger A."/>
            <person name="Honan T."/>
            <person name="Huard M.D."/>
            <person name="Hughes L."/>
            <person name="Hurhula B."/>
            <person name="Husby M.E."/>
            <person name="Kamat A."/>
            <person name="Kanga B."/>
            <person name="Kashin S."/>
            <person name="Khazanovich D."/>
            <person name="Kisner P."/>
            <person name="Lance K."/>
            <person name="Lara M."/>
            <person name="Lee W."/>
            <person name="Lennon N."/>
            <person name="Letendre F."/>
            <person name="LeVine R."/>
            <person name="Lipovsky A."/>
            <person name="Liu X."/>
            <person name="Liu J."/>
            <person name="Liu S."/>
            <person name="Lokyitsang T."/>
            <person name="Lokyitsang Y."/>
            <person name="Lubonja R."/>
            <person name="Lui A."/>
            <person name="MacDonald P."/>
            <person name="Magnisalis V."/>
            <person name="Maru K."/>
            <person name="Matthews C."/>
            <person name="McCusker W."/>
            <person name="McDonough S."/>
            <person name="Mehta T."/>
            <person name="Meldrim J."/>
            <person name="Meneus L."/>
            <person name="Mihai O."/>
            <person name="Mihalev A."/>
            <person name="Mihova T."/>
            <person name="Mittelman R."/>
            <person name="Mlenga V."/>
            <person name="Montmayeur A."/>
            <person name="Mulrain L."/>
            <person name="Navidi A."/>
            <person name="Naylor J."/>
            <person name="Negash T."/>
            <person name="Nguyen T."/>
            <person name="Nguyen N."/>
            <person name="Nicol R."/>
            <person name="Norbu C."/>
            <person name="Norbu N."/>
            <person name="Novod N."/>
            <person name="O'Neill B."/>
            <person name="Osman S."/>
            <person name="Markiewicz E."/>
            <person name="Oyono O.L."/>
            <person name="Patti C."/>
            <person name="Phunkhang P."/>
            <person name="Pierre F."/>
            <person name="Priest M."/>
            <person name="Raghuraman S."/>
            <person name="Rege F."/>
            <person name="Reyes R."/>
            <person name="Rise C."/>
            <person name="Rogov P."/>
            <person name="Ross K."/>
            <person name="Ryan E."/>
            <person name="Settipalli S."/>
            <person name="Shea T."/>
            <person name="Sherpa N."/>
            <person name="Shi L."/>
            <person name="Shih D."/>
            <person name="Sparrow T."/>
            <person name="Spaulding J."/>
            <person name="Stalker J."/>
            <person name="Stange-Thomann N."/>
            <person name="Stavropoulos S."/>
            <person name="Stone C."/>
            <person name="Strader C."/>
            <person name="Tesfaye S."/>
            <person name="Thomson T."/>
            <person name="Thoulutsang Y."/>
            <person name="Thoulutsang D."/>
            <person name="Topham K."/>
            <person name="Topping I."/>
            <person name="Tsamla T."/>
            <person name="Vassiliev H."/>
            <person name="Vo A."/>
            <person name="Wangchuk T."/>
            <person name="Wangdi T."/>
            <person name="Weiand M."/>
            <person name="Wilkinson J."/>
            <person name="Wilson A."/>
            <person name="Yadav S."/>
            <person name="Young G."/>
            <person name="Yu Q."/>
            <person name="Zembek L."/>
            <person name="Zhong D."/>
            <person name="Zimmer A."/>
            <person name="Zwirko Z."/>
            <person name="Jaffe D.B."/>
            <person name="Alvarez P."/>
            <person name="Brockman W."/>
            <person name="Butler J."/>
            <person name="Chin C."/>
            <person name="Gnerre S."/>
            <person name="Grabherr M."/>
            <person name="Kleber M."/>
            <person name="Mauceli E."/>
            <person name="MacCallum I."/>
        </authorList>
    </citation>
    <scope>NUCLEOTIDE SEQUENCE [LARGE SCALE GENOMIC DNA]</scope>
    <source>
        <strain evidence="3">Tucson 15010-1051.87</strain>
    </source>
</reference>
<keyword evidence="3" id="KW-1185">Reference proteome</keyword>
<organism evidence="2 3">
    <name type="scientific">Drosophila virilis</name>
    <name type="common">Fruit fly</name>
    <dbReference type="NCBI Taxonomy" id="7244"/>
    <lineage>
        <taxon>Eukaryota</taxon>
        <taxon>Metazoa</taxon>
        <taxon>Ecdysozoa</taxon>
        <taxon>Arthropoda</taxon>
        <taxon>Hexapoda</taxon>
        <taxon>Insecta</taxon>
        <taxon>Pterygota</taxon>
        <taxon>Neoptera</taxon>
        <taxon>Endopterygota</taxon>
        <taxon>Diptera</taxon>
        <taxon>Brachycera</taxon>
        <taxon>Muscomorpha</taxon>
        <taxon>Ephydroidea</taxon>
        <taxon>Drosophilidae</taxon>
        <taxon>Drosophila</taxon>
    </lineage>
</organism>
<feature type="signal peptide" evidence="1">
    <location>
        <begin position="1"/>
        <end position="21"/>
    </location>
</feature>
<dbReference type="Proteomes" id="UP000008792">
    <property type="component" value="Unassembled WGS sequence"/>
</dbReference>
<name>A0A0Q9WB76_DROVI</name>
<dbReference type="AlphaFoldDB" id="A0A0Q9WB76"/>
<evidence type="ECO:0000256" key="1">
    <source>
        <dbReference type="SAM" id="SignalP"/>
    </source>
</evidence>
<sequence>MRNCIIRSSILILFIIGKVSMVNETSNMINKCADCSSYVSCTIRNYGQLIEFDDDTDKIKRCDSKVTTVNALQKCVPRVYRIHELLEGFICFWTPQMGCTIVIGKRQQQGNYTENYCEQCMLHCPCSEGSRVHIGLTARTAICIGLILGLMWAL</sequence>
<evidence type="ECO:0000313" key="3">
    <source>
        <dbReference type="Proteomes" id="UP000008792"/>
    </source>
</evidence>
<proteinExistence type="predicted"/>
<accession>A0A0Q9WB76</accession>